<evidence type="ECO:0000313" key="1">
    <source>
        <dbReference type="Proteomes" id="UP000515146"/>
    </source>
</evidence>
<name>A0A6P6XYQ2_DERPT</name>
<gene>
    <name evidence="2" type="primary">LOC113791501</name>
</gene>
<dbReference type="OrthoDB" id="6486020at2759"/>
<dbReference type="InterPro" id="IPR032157">
    <property type="entry name" value="PAC4"/>
</dbReference>
<accession>A0A6P6XYQ2</accession>
<reference evidence="2" key="1">
    <citation type="submission" date="2025-08" db="UniProtKB">
        <authorList>
            <consortium name="RefSeq"/>
        </authorList>
    </citation>
    <scope>IDENTIFICATION</scope>
    <source>
        <strain evidence="2">Airmid</strain>
    </source>
</reference>
<sequence length="119" mass="13851">MDESVQIIDKIIEINVHKVKLQFIRIYQTFMVWIGDPSDPKFESLAMAVCDNSTSIIANRQQLDSISDQEMAKKLSHRFNNNRPVYVAYNYLPALADTDLKLQIDQQLIEFIRSIHHKS</sequence>
<dbReference type="RefSeq" id="XP_027197094.1">
    <property type="nucleotide sequence ID" value="XM_027341293.1"/>
</dbReference>
<dbReference type="GO" id="GO:0043248">
    <property type="term" value="P:proteasome assembly"/>
    <property type="evidence" value="ECO:0007669"/>
    <property type="project" value="InterPro"/>
</dbReference>
<proteinExistence type="predicted"/>
<protein>
    <submittedName>
        <fullName evidence="2">Uncharacterized protein LOC113791501</fullName>
    </submittedName>
</protein>
<evidence type="ECO:0000313" key="2">
    <source>
        <dbReference type="RefSeq" id="XP_027197094.1"/>
    </source>
</evidence>
<dbReference type="Pfam" id="PF16093">
    <property type="entry name" value="PAC4"/>
    <property type="match status" value="1"/>
</dbReference>
<dbReference type="KEGG" id="dpte:113791501"/>
<dbReference type="AlphaFoldDB" id="A0A6P6XYQ2"/>
<keyword evidence="1" id="KW-1185">Reference proteome</keyword>
<organism evidence="1 2">
    <name type="scientific">Dermatophagoides pteronyssinus</name>
    <name type="common">European house dust mite</name>
    <dbReference type="NCBI Taxonomy" id="6956"/>
    <lineage>
        <taxon>Eukaryota</taxon>
        <taxon>Metazoa</taxon>
        <taxon>Ecdysozoa</taxon>
        <taxon>Arthropoda</taxon>
        <taxon>Chelicerata</taxon>
        <taxon>Arachnida</taxon>
        <taxon>Acari</taxon>
        <taxon>Acariformes</taxon>
        <taxon>Sarcoptiformes</taxon>
        <taxon>Astigmata</taxon>
        <taxon>Psoroptidia</taxon>
        <taxon>Analgoidea</taxon>
        <taxon>Pyroglyphidae</taxon>
        <taxon>Dermatophagoidinae</taxon>
        <taxon>Dermatophagoides</taxon>
    </lineage>
</organism>
<dbReference type="InParanoid" id="A0A6P6XYQ2"/>
<dbReference type="Proteomes" id="UP000515146">
    <property type="component" value="Unplaced"/>
</dbReference>
<dbReference type="OMA" id="IRMICIK"/>
<dbReference type="GeneID" id="113791501"/>